<keyword evidence="2" id="KW-1185">Reference proteome</keyword>
<gene>
    <name evidence="1" type="ORF">GCM10022252_60060</name>
</gene>
<evidence type="ECO:0000313" key="1">
    <source>
        <dbReference type="EMBL" id="GAA4203033.1"/>
    </source>
</evidence>
<comment type="caution">
    <text evidence="1">The sequence shown here is derived from an EMBL/GenBank/DDBJ whole genome shotgun (WGS) entry which is preliminary data.</text>
</comment>
<dbReference type="SUPFAM" id="SSF53795">
    <property type="entry name" value="PEP carboxykinase-like"/>
    <property type="match status" value="1"/>
</dbReference>
<evidence type="ECO:0000313" key="2">
    <source>
        <dbReference type="Proteomes" id="UP001501251"/>
    </source>
</evidence>
<accession>A0ABP8BBX1</accession>
<dbReference type="EMBL" id="BAABAQ010000012">
    <property type="protein sequence ID" value="GAA4203033.1"/>
    <property type="molecule type" value="Genomic_DNA"/>
</dbReference>
<name>A0ABP8BBX1_9ACTN</name>
<sequence length="379" mass="40132">MTRRVATAAENPEQAPDAVAVTSERVVDLLLGPWRLRVAGNPSLVAGVITVMVPPCTVSAAGPGADWTIRVDRDELDQVPGDVDALLADRPVLVSPHSGSRLAVTGTGNGVLRLLGLYRPGSAAALLEVDRVQRVTRLAVPCDDSSRRWPDWLARLFFSSRMLDGGWRMLHASAVTVNGTAVLFVAGSRGGKSTLAHRACDELGARFLADDLVMIGTDGIVAGWPTRVGVPAELAAPSGGVEQERMVDGTLRRRVLFTPGEHRAIVDWAPPARLGAVVHVVPSPDEETGRSPRAVELESAEAEAVLAGAADVPGQRLYSTDLLGVTGGPPPGQIKWPAPNWVDVLAGVPAVRLMVPHLRDLPHAPVWEALAKILEVTAR</sequence>
<organism evidence="1 2">
    <name type="scientific">Streptosporangium oxazolinicum</name>
    <dbReference type="NCBI Taxonomy" id="909287"/>
    <lineage>
        <taxon>Bacteria</taxon>
        <taxon>Bacillati</taxon>
        <taxon>Actinomycetota</taxon>
        <taxon>Actinomycetes</taxon>
        <taxon>Streptosporangiales</taxon>
        <taxon>Streptosporangiaceae</taxon>
        <taxon>Streptosporangium</taxon>
    </lineage>
</organism>
<dbReference type="Proteomes" id="UP001501251">
    <property type="component" value="Unassembled WGS sequence"/>
</dbReference>
<protein>
    <submittedName>
        <fullName evidence="1">Uncharacterized protein</fullName>
    </submittedName>
</protein>
<dbReference type="Gene3D" id="3.40.50.300">
    <property type="entry name" value="P-loop containing nucleotide triphosphate hydrolases"/>
    <property type="match status" value="1"/>
</dbReference>
<dbReference type="InterPro" id="IPR027417">
    <property type="entry name" value="P-loop_NTPase"/>
</dbReference>
<proteinExistence type="predicted"/>
<reference evidence="2" key="1">
    <citation type="journal article" date="2019" name="Int. J. Syst. Evol. Microbiol.">
        <title>The Global Catalogue of Microorganisms (GCM) 10K type strain sequencing project: providing services to taxonomists for standard genome sequencing and annotation.</title>
        <authorList>
            <consortium name="The Broad Institute Genomics Platform"/>
            <consortium name="The Broad Institute Genome Sequencing Center for Infectious Disease"/>
            <person name="Wu L."/>
            <person name="Ma J."/>
        </authorList>
    </citation>
    <scope>NUCLEOTIDE SEQUENCE [LARGE SCALE GENOMIC DNA]</scope>
    <source>
        <strain evidence="2">JCM 17388</strain>
    </source>
</reference>